<evidence type="ECO:0000313" key="8">
    <source>
        <dbReference type="Proteomes" id="UP001500503"/>
    </source>
</evidence>
<comment type="cofactor">
    <cofactor evidence="1">
        <name>FAD</name>
        <dbReference type="ChEBI" id="CHEBI:57692"/>
    </cofactor>
</comment>
<evidence type="ECO:0000256" key="3">
    <source>
        <dbReference type="ARBA" id="ARBA00022630"/>
    </source>
</evidence>
<evidence type="ECO:0000256" key="4">
    <source>
        <dbReference type="ARBA" id="ARBA00022827"/>
    </source>
</evidence>
<evidence type="ECO:0000259" key="6">
    <source>
        <dbReference type="PROSITE" id="PS51387"/>
    </source>
</evidence>
<keyword evidence="8" id="KW-1185">Reference proteome</keyword>
<evidence type="ECO:0000256" key="5">
    <source>
        <dbReference type="ARBA" id="ARBA00023002"/>
    </source>
</evidence>
<accession>A0ABP8PD90</accession>
<keyword evidence="5" id="KW-0560">Oxidoreductase</keyword>
<dbReference type="Proteomes" id="UP001500503">
    <property type="component" value="Unassembled WGS sequence"/>
</dbReference>
<comment type="caution">
    <text evidence="7">The sequence shown here is derived from an EMBL/GenBank/DDBJ whole genome shotgun (WGS) entry which is preliminary data.</text>
</comment>
<dbReference type="InterPro" id="IPR006094">
    <property type="entry name" value="Oxid_FAD_bind_N"/>
</dbReference>
<dbReference type="RefSeq" id="WP_345457993.1">
    <property type="nucleotide sequence ID" value="NZ_BAABHF010000009.1"/>
</dbReference>
<proteinExistence type="inferred from homology"/>
<dbReference type="Gene3D" id="3.40.462.20">
    <property type="match status" value="1"/>
</dbReference>
<reference evidence="8" key="1">
    <citation type="journal article" date="2019" name="Int. J. Syst. Evol. Microbiol.">
        <title>The Global Catalogue of Microorganisms (GCM) 10K type strain sequencing project: providing services to taxonomists for standard genome sequencing and annotation.</title>
        <authorList>
            <consortium name="The Broad Institute Genomics Platform"/>
            <consortium name="The Broad Institute Genome Sequencing Center for Infectious Disease"/>
            <person name="Wu L."/>
            <person name="Ma J."/>
        </authorList>
    </citation>
    <scope>NUCLEOTIDE SEQUENCE [LARGE SCALE GENOMIC DNA]</scope>
    <source>
        <strain evidence="8">JCM 17933</strain>
    </source>
</reference>
<dbReference type="InterPro" id="IPR012951">
    <property type="entry name" value="BBE"/>
</dbReference>
<dbReference type="InterPro" id="IPR016169">
    <property type="entry name" value="FAD-bd_PCMH_sub2"/>
</dbReference>
<dbReference type="EMBL" id="BAABHF010000009">
    <property type="protein sequence ID" value="GAA4485302.1"/>
    <property type="molecule type" value="Genomic_DNA"/>
</dbReference>
<comment type="similarity">
    <text evidence="2">Belongs to the oxygen-dependent FAD-linked oxidoreductase family.</text>
</comment>
<name>A0ABP8PD90_9ACTN</name>
<evidence type="ECO:0000256" key="2">
    <source>
        <dbReference type="ARBA" id="ARBA00005466"/>
    </source>
</evidence>
<dbReference type="Gene3D" id="3.30.465.10">
    <property type="match status" value="1"/>
</dbReference>
<dbReference type="InterPro" id="IPR016166">
    <property type="entry name" value="FAD-bd_PCMH"/>
</dbReference>
<gene>
    <name evidence="7" type="ORF">GCM10023191_009780</name>
</gene>
<dbReference type="SUPFAM" id="SSF56176">
    <property type="entry name" value="FAD-binding/transporter-associated domain-like"/>
    <property type="match status" value="1"/>
</dbReference>
<evidence type="ECO:0000256" key="1">
    <source>
        <dbReference type="ARBA" id="ARBA00001974"/>
    </source>
</evidence>
<evidence type="ECO:0000313" key="7">
    <source>
        <dbReference type="EMBL" id="GAA4485302.1"/>
    </source>
</evidence>
<keyword evidence="4" id="KW-0274">FAD</keyword>
<protein>
    <submittedName>
        <fullName evidence="7">FAD-binding oxidoreductase</fullName>
    </submittedName>
</protein>
<organism evidence="7 8">
    <name type="scientific">Actinoallomurus oryzae</name>
    <dbReference type="NCBI Taxonomy" id="502180"/>
    <lineage>
        <taxon>Bacteria</taxon>
        <taxon>Bacillati</taxon>
        <taxon>Actinomycetota</taxon>
        <taxon>Actinomycetes</taxon>
        <taxon>Streptosporangiales</taxon>
        <taxon>Thermomonosporaceae</taxon>
        <taxon>Actinoallomurus</taxon>
    </lineage>
</organism>
<dbReference type="InterPro" id="IPR050416">
    <property type="entry name" value="FAD-linked_Oxidoreductase"/>
</dbReference>
<dbReference type="InterPro" id="IPR036318">
    <property type="entry name" value="FAD-bd_PCMH-like_sf"/>
</dbReference>
<dbReference type="PROSITE" id="PS51387">
    <property type="entry name" value="FAD_PCMH"/>
    <property type="match status" value="1"/>
</dbReference>
<sequence length="460" mass="47332">MTQTSDSESVHGGLCGVAGRLPGEVLAPGLDGYAEAAATVFATGTPDLVVRPPDAAGVAAAVRYATAAGLAVTVRSGGHSMAGLSTHTDGMVIDLRNLCGVEVLDRADRRVRVGGGATWGAVSAALTPYGLGLTAGDTREVGVGGLTLGGGIGWMVRRYGLAIDNLAAAELVTADGELIRADAGRNEDLFWALRGGGGNFGVVTSFEFTAQPVTTVHFGMIGFQLGDQPGELTELVAGWRDLTRAADENLTTSLALLPPMPGRPAGQPTAVLQCCYAGSDGDAAEAALRPFRALAPVTADTVRAMPYADVLVASPDLPPGARMEVRNALVPALDDATVGAIADLYADGSMVELRGLSGAASRVAPDATAFAHRDAEALVVAGAMLPPGAPPQLADAPLARWSRVAALSRGAYVNFLGTATSADVERVYPPATYRRLADVKRRYDPGNVFRRTHNVRPARG</sequence>
<dbReference type="Pfam" id="PF01565">
    <property type="entry name" value="FAD_binding_4"/>
    <property type="match status" value="1"/>
</dbReference>
<dbReference type="PANTHER" id="PTHR42973:SF39">
    <property type="entry name" value="FAD-BINDING PCMH-TYPE DOMAIN-CONTAINING PROTEIN"/>
    <property type="match status" value="1"/>
</dbReference>
<dbReference type="InterPro" id="IPR016167">
    <property type="entry name" value="FAD-bd_PCMH_sub1"/>
</dbReference>
<keyword evidence="3" id="KW-0285">Flavoprotein</keyword>
<feature type="domain" description="FAD-binding PCMH-type" evidence="6">
    <location>
        <begin position="42"/>
        <end position="213"/>
    </location>
</feature>
<dbReference type="Gene3D" id="3.30.43.10">
    <property type="entry name" value="Uridine Diphospho-n-acetylenolpyruvylglucosamine Reductase, domain 2"/>
    <property type="match status" value="1"/>
</dbReference>
<dbReference type="PANTHER" id="PTHR42973">
    <property type="entry name" value="BINDING OXIDOREDUCTASE, PUTATIVE (AFU_ORTHOLOGUE AFUA_1G17690)-RELATED"/>
    <property type="match status" value="1"/>
</dbReference>
<dbReference type="Pfam" id="PF08031">
    <property type="entry name" value="BBE"/>
    <property type="match status" value="1"/>
</dbReference>